<dbReference type="GO" id="GO:0030697">
    <property type="term" value="F:tRNA (uracil(54)-C5)-methyltransferase activity, S-adenosyl methionine-dependent"/>
    <property type="evidence" value="ECO:0007669"/>
    <property type="project" value="InterPro"/>
</dbReference>
<organism evidence="6 7">
    <name type="scientific">Smittium mucronatum</name>
    <dbReference type="NCBI Taxonomy" id="133383"/>
    <lineage>
        <taxon>Eukaryota</taxon>
        <taxon>Fungi</taxon>
        <taxon>Fungi incertae sedis</taxon>
        <taxon>Zoopagomycota</taxon>
        <taxon>Kickxellomycotina</taxon>
        <taxon>Harpellomycetes</taxon>
        <taxon>Harpellales</taxon>
        <taxon>Legeriomycetaceae</taxon>
        <taxon>Smittium</taxon>
    </lineage>
</organism>
<dbReference type="OrthoDB" id="10250660at2759"/>
<dbReference type="InterPro" id="IPR025795">
    <property type="entry name" value="tRNA_(uracil-5-)_MeTrfase"/>
</dbReference>
<dbReference type="GO" id="GO:0008033">
    <property type="term" value="P:tRNA processing"/>
    <property type="evidence" value="ECO:0007669"/>
    <property type="project" value="InterPro"/>
</dbReference>
<feature type="binding site" evidence="4">
    <location>
        <position position="400"/>
    </location>
    <ligand>
        <name>S-adenosyl-L-methionine</name>
        <dbReference type="ChEBI" id="CHEBI:59789"/>
    </ligand>
</feature>
<evidence type="ECO:0000256" key="2">
    <source>
        <dbReference type="ARBA" id="ARBA00022679"/>
    </source>
</evidence>
<feature type="region of interest" description="Disordered" evidence="5">
    <location>
        <begin position="40"/>
        <end position="61"/>
    </location>
</feature>
<evidence type="ECO:0000256" key="1">
    <source>
        <dbReference type="ARBA" id="ARBA00022603"/>
    </source>
</evidence>
<proteinExistence type="inferred from homology"/>
<feature type="binding site" evidence="4">
    <location>
        <position position="439"/>
    </location>
    <ligand>
        <name>S-adenosyl-L-methionine</name>
        <dbReference type="ChEBI" id="CHEBI:59789"/>
    </ligand>
</feature>
<keyword evidence="7" id="KW-1185">Reference proteome</keyword>
<name>A0A1R0GTC4_9FUNG</name>
<gene>
    <name evidence="6" type="ORF">AYI68_g5778</name>
</gene>
<feature type="binding site" evidence="4">
    <location>
        <position position="516"/>
    </location>
    <ligand>
        <name>S-adenosyl-L-methionine</name>
        <dbReference type="ChEBI" id="CHEBI:59789"/>
    </ligand>
</feature>
<dbReference type="InterPro" id="IPR010280">
    <property type="entry name" value="U5_MeTrfase_fam"/>
</dbReference>
<protein>
    <submittedName>
        <fullName evidence="6">tRNA (Uracil(54)-C(5))-methyltransferase</fullName>
    </submittedName>
</protein>
<dbReference type="InterPro" id="IPR012340">
    <property type="entry name" value="NA-bd_OB-fold"/>
</dbReference>
<dbReference type="GO" id="GO:0032259">
    <property type="term" value="P:methylation"/>
    <property type="evidence" value="ECO:0007669"/>
    <property type="project" value="UniProtKB-KW"/>
</dbReference>
<dbReference type="PROSITE" id="PS01231">
    <property type="entry name" value="TRMA_2"/>
    <property type="match status" value="1"/>
</dbReference>
<keyword evidence="3 4" id="KW-0949">S-adenosyl-L-methionine</keyword>
<evidence type="ECO:0000256" key="3">
    <source>
        <dbReference type="ARBA" id="ARBA00022691"/>
    </source>
</evidence>
<dbReference type="InterPro" id="IPR029063">
    <property type="entry name" value="SAM-dependent_MTases_sf"/>
</dbReference>
<keyword evidence="1 4" id="KW-0489">Methyltransferase</keyword>
<accession>A0A1R0GTC4</accession>
<dbReference type="STRING" id="133383.A0A1R0GTC4"/>
<evidence type="ECO:0000313" key="7">
    <source>
        <dbReference type="Proteomes" id="UP000187455"/>
    </source>
</evidence>
<dbReference type="PANTHER" id="PTHR11061">
    <property type="entry name" value="RNA M5U METHYLTRANSFERASE"/>
    <property type="match status" value="1"/>
</dbReference>
<sequence length="611" mass="68072">MDLNSLNKRVWFNSKPEDELNWCTNPPSVAVREYIVSKETSEKDQTAGKIDQNSSNSSPLKPDQLSLIVHKLMTNGLGLATTQDLKELKRLVSDGQKIWFYVVPFTLPGELISAKVIENSWGYSLCDLVEIIDNKSASRIAPKCQYFGKCSGCQLQMVDYETQLEYKRSFVNSVFDLENPEILKSIKFGEVDPVAHLDSKSFGYRTKLTPHFEIFKWLPKSQTKIGFNYTNRREIMDIEECVIGTDSVNSGLAVARKNTMDKIEDYKRGATLLIRETNVTDNGVDKKGYVLSPKDEVEELVPVFVSDKTDTCTTYQILDYLNVISRPDSNWNDRIVNPKLGDRWNKISPPSQADISIELCPTDTDPICVPAEVKLALESGNVDIYTQNMRFRFLASSFFQNNNSIIPKLVYHVGLSINKASLKRVSSGRNKITNLVDVYCGAGLFGISLSHGFKSVVGIEISKESIRNAISNASLNNITNCSFSQGDASDIFAKIKPSSSSSDAKLDPSITAVIIDPPRKGSNEEFLSQLMDYGPAVIVYIACGVPAQARDINYLLKNGNILTNSNFSSKNDVSMSEKSGTPVYEISSVTPFDLFPQTYHVENVVTLVRAF</sequence>
<dbReference type="EMBL" id="LSSL01003741">
    <property type="protein sequence ID" value="OLY80131.1"/>
    <property type="molecule type" value="Genomic_DNA"/>
</dbReference>
<evidence type="ECO:0000256" key="5">
    <source>
        <dbReference type="SAM" id="MobiDB-lite"/>
    </source>
</evidence>
<dbReference type="PROSITE" id="PS51622">
    <property type="entry name" value="SAM_MT_RNA_M5U_2"/>
    <property type="match status" value="1"/>
</dbReference>
<dbReference type="Proteomes" id="UP000187455">
    <property type="component" value="Unassembled WGS sequence"/>
</dbReference>
<feature type="binding site" evidence="4">
    <location>
        <position position="460"/>
    </location>
    <ligand>
        <name>S-adenosyl-L-methionine</name>
        <dbReference type="ChEBI" id="CHEBI:59789"/>
    </ligand>
</feature>
<feature type="active site" description="Nucleophile" evidence="4">
    <location>
        <position position="543"/>
    </location>
</feature>
<evidence type="ECO:0000313" key="6">
    <source>
        <dbReference type="EMBL" id="OLY80131.1"/>
    </source>
</evidence>
<evidence type="ECO:0000256" key="4">
    <source>
        <dbReference type="PROSITE-ProRule" id="PRU01024"/>
    </source>
</evidence>
<dbReference type="PROSITE" id="PS51687">
    <property type="entry name" value="SAM_MT_RNA_M5U"/>
    <property type="match status" value="1"/>
</dbReference>
<dbReference type="AlphaFoldDB" id="A0A1R0GTC4"/>
<dbReference type="InterPro" id="IPR030391">
    <property type="entry name" value="MeTrfase_TrmA_CS"/>
</dbReference>
<dbReference type="Pfam" id="PF05958">
    <property type="entry name" value="tRNA_U5-meth_tr"/>
    <property type="match status" value="1"/>
</dbReference>
<reference evidence="6 7" key="1">
    <citation type="journal article" date="2016" name="Mol. Biol. Evol.">
        <title>Genome-Wide Survey of Gut Fungi (Harpellales) Reveals the First Horizontally Transferred Ubiquitin Gene from a Mosquito Host.</title>
        <authorList>
            <person name="Wang Y."/>
            <person name="White M.M."/>
            <person name="Kvist S."/>
            <person name="Moncalvo J.M."/>
        </authorList>
    </citation>
    <scope>NUCLEOTIDE SEQUENCE [LARGE SCALE GENOMIC DNA]</scope>
    <source>
        <strain evidence="6 7">ALG-7-W6</strain>
    </source>
</reference>
<dbReference type="PANTHER" id="PTHR11061:SF30">
    <property type="entry name" value="TRNA (URACIL(54)-C(5))-METHYLTRANSFERASE"/>
    <property type="match status" value="1"/>
</dbReference>
<dbReference type="Gene3D" id="3.40.50.150">
    <property type="entry name" value="Vaccinia Virus protein VP39"/>
    <property type="match status" value="2"/>
</dbReference>
<keyword evidence="2 4" id="KW-0808">Transferase</keyword>
<dbReference type="Gene3D" id="2.40.50.140">
    <property type="entry name" value="Nucleic acid-binding proteins"/>
    <property type="match status" value="1"/>
</dbReference>
<dbReference type="SUPFAM" id="SSF53335">
    <property type="entry name" value="S-adenosyl-L-methionine-dependent methyltransferases"/>
    <property type="match status" value="1"/>
</dbReference>
<dbReference type="CDD" id="cd02440">
    <property type="entry name" value="AdoMet_MTases"/>
    <property type="match status" value="1"/>
</dbReference>
<comment type="similarity">
    <text evidence="4">Belongs to the class I-like SAM-binding methyltransferase superfamily. RNA M5U methyltransferase family.</text>
</comment>
<comment type="caution">
    <text evidence="6">The sequence shown here is derived from an EMBL/GenBank/DDBJ whole genome shotgun (WGS) entry which is preliminary data.</text>
</comment>